<dbReference type="Proteomes" id="UP000265768">
    <property type="component" value="Unassembled WGS sequence"/>
</dbReference>
<dbReference type="InterPro" id="IPR051797">
    <property type="entry name" value="TrmB-like"/>
</dbReference>
<dbReference type="RefSeq" id="WP_119930388.1">
    <property type="nucleotide sequence ID" value="NZ_QZEY01000018.1"/>
</dbReference>
<gene>
    <name evidence="2" type="ORF">D5H75_32370</name>
</gene>
<dbReference type="AlphaFoldDB" id="A0A3A4AC49"/>
<sequence>MRHERRQDPAAPASGALSPDQMAAYVASLRLHNATTEELADSLDVSIDRASRALSELLSLGMVDEKSGTYVARHPAGAFSRLVADKFDRIVHESREIDRILGSIEDLTRSYDAGRQYRTREFPVEVVQGSQELFDRVGEIACHGPLGVDFAVPDQRTLIDYVEDEALLGRWLDAVREGGLRLRALVAVESLRVPDIVRMLGRVIEAGAQIRTLPRLPGWFGVYGPGAATLPVEWGTTFAEQGYSCYLVRSPVVVGACRDLFEELWNRATPIPGGGEDNGARMVLRLAAQGISDEMIARHLRVSVRTVRSRFADAMAELGAQTRFQAGVEAARRGWLM</sequence>
<name>A0A3A4AC49_9ACTN</name>
<evidence type="ECO:0000313" key="2">
    <source>
        <dbReference type="EMBL" id="RJL23600.1"/>
    </source>
</evidence>
<feature type="domain" description="HTH luxR-type" evidence="1">
    <location>
        <begin position="281"/>
        <end position="330"/>
    </location>
</feature>
<dbReference type="InterPro" id="IPR016032">
    <property type="entry name" value="Sig_transdc_resp-reg_C-effctor"/>
</dbReference>
<evidence type="ECO:0000313" key="3">
    <source>
        <dbReference type="Proteomes" id="UP000265768"/>
    </source>
</evidence>
<accession>A0A3A4AC49</accession>
<protein>
    <submittedName>
        <fullName evidence="2">LuxR family transcriptional regulator</fullName>
    </submittedName>
</protein>
<keyword evidence="3" id="KW-1185">Reference proteome</keyword>
<dbReference type="CDD" id="cd06170">
    <property type="entry name" value="LuxR_C_like"/>
    <property type="match status" value="1"/>
</dbReference>
<comment type="caution">
    <text evidence="2">The sequence shown here is derived from an EMBL/GenBank/DDBJ whole genome shotgun (WGS) entry which is preliminary data.</text>
</comment>
<organism evidence="2 3">
    <name type="scientific">Bailinhaonella thermotolerans</name>
    <dbReference type="NCBI Taxonomy" id="1070861"/>
    <lineage>
        <taxon>Bacteria</taxon>
        <taxon>Bacillati</taxon>
        <taxon>Actinomycetota</taxon>
        <taxon>Actinomycetes</taxon>
        <taxon>Streptosporangiales</taxon>
        <taxon>Streptosporangiaceae</taxon>
        <taxon>Bailinhaonella</taxon>
    </lineage>
</organism>
<proteinExistence type="predicted"/>
<dbReference type="SUPFAM" id="SSF46894">
    <property type="entry name" value="C-terminal effector domain of the bipartite response regulators"/>
    <property type="match status" value="1"/>
</dbReference>
<dbReference type="Gene3D" id="1.10.10.10">
    <property type="entry name" value="Winged helix-like DNA-binding domain superfamily/Winged helix DNA-binding domain"/>
    <property type="match status" value="2"/>
</dbReference>
<dbReference type="InterPro" id="IPR000792">
    <property type="entry name" value="Tscrpt_reg_LuxR_C"/>
</dbReference>
<dbReference type="OrthoDB" id="5932488at2"/>
<dbReference type="InterPro" id="IPR036388">
    <property type="entry name" value="WH-like_DNA-bd_sf"/>
</dbReference>
<dbReference type="SMART" id="SM00421">
    <property type="entry name" value="HTH_LUXR"/>
    <property type="match status" value="1"/>
</dbReference>
<evidence type="ECO:0000259" key="1">
    <source>
        <dbReference type="SMART" id="SM00421"/>
    </source>
</evidence>
<dbReference type="EMBL" id="QZEY01000018">
    <property type="protein sequence ID" value="RJL23600.1"/>
    <property type="molecule type" value="Genomic_DNA"/>
</dbReference>
<dbReference type="PANTHER" id="PTHR34293:SF1">
    <property type="entry name" value="HTH-TYPE TRANSCRIPTIONAL REGULATOR TRMBL2"/>
    <property type="match status" value="1"/>
</dbReference>
<dbReference type="GO" id="GO:0006355">
    <property type="term" value="P:regulation of DNA-templated transcription"/>
    <property type="evidence" value="ECO:0007669"/>
    <property type="project" value="InterPro"/>
</dbReference>
<reference evidence="2 3" key="1">
    <citation type="submission" date="2018-09" db="EMBL/GenBank/DDBJ databases">
        <title>YIM 75507 draft genome.</title>
        <authorList>
            <person name="Tang S."/>
            <person name="Feng Y."/>
        </authorList>
    </citation>
    <scope>NUCLEOTIDE SEQUENCE [LARGE SCALE GENOMIC DNA]</scope>
    <source>
        <strain evidence="2 3">YIM 75507</strain>
    </source>
</reference>
<dbReference type="GO" id="GO:0003677">
    <property type="term" value="F:DNA binding"/>
    <property type="evidence" value="ECO:0007669"/>
    <property type="project" value="InterPro"/>
</dbReference>
<dbReference type="PANTHER" id="PTHR34293">
    <property type="entry name" value="HTH-TYPE TRANSCRIPTIONAL REGULATOR TRMBL2"/>
    <property type="match status" value="1"/>
</dbReference>